<dbReference type="SUPFAM" id="SSF47336">
    <property type="entry name" value="ACP-like"/>
    <property type="match status" value="1"/>
</dbReference>
<comment type="caution">
    <text evidence="1">The sequence shown here is derived from an EMBL/GenBank/DDBJ whole genome shotgun (WGS) entry which is preliminary data.</text>
</comment>
<dbReference type="OrthoDB" id="6305838at2"/>
<gene>
    <name evidence="1" type="ORF">A7985_08390</name>
</gene>
<protein>
    <recommendedName>
        <fullName evidence="3">Carrier domain-containing protein</fullName>
    </recommendedName>
</protein>
<evidence type="ECO:0000313" key="2">
    <source>
        <dbReference type="Proteomes" id="UP000093366"/>
    </source>
</evidence>
<organism evidence="1 2">
    <name type="scientific">Pseudoalteromonas luteoviolacea</name>
    <dbReference type="NCBI Taxonomy" id="43657"/>
    <lineage>
        <taxon>Bacteria</taxon>
        <taxon>Pseudomonadati</taxon>
        <taxon>Pseudomonadota</taxon>
        <taxon>Gammaproteobacteria</taxon>
        <taxon>Alteromonadales</taxon>
        <taxon>Pseudoalteromonadaceae</taxon>
        <taxon>Pseudoalteromonas</taxon>
    </lineage>
</organism>
<dbReference type="AlphaFoldDB" id="A0A1C0TX98"/>
<dbReference type="InterPro" id="IPR036736">
    <property type="entry name" value="ACP-like_sf"/>
</dbReference>
<evidence type="ECO:0000313" key="1">
    <source>
        <dbReference type="EMBL" id="OCQ23942.1"/>
    </source>
</evidence>
<dbReference type="EMBL" id="MAUJ01000001">
    <property type="protein sequence ID" value="OCQ23942.1"/>
    <property type="molecule type" value="Genomic_DNA"/>
</dbReference>
<reference evidence="2" key="1">
    <citation type="submission" date="2016-07" db="EMBL/GenBank/DDBJ databases">
        <authorList>
            <person name="Florea S."/>
            <person name="Webb J.S."/>
            <person name="Jaromczyk J."/>
            <person name="Schardl C.L."/>
        </authorList>
    </citation>
    <scope>NUCLEOTIDE SEQUENCE [LARGE SCALE GENOMIC DNA]</scope>
    <source>
        <strain evidence="2">IPB1</strain>
    </source>
</reference>
<sequence>MMISRETLLDYIQQFLEERGVLLSASSLESYNIIAEGELDSFEILTLTMGIEAHFSVAVAPELLLDEKNAIVGNLVNALMESI</sequence>
<accession>A0A1C0TX98</accession>
<evidence type="ECO:0008006" key="3">
    <source>
        <dbReference type="Google" id="ProtNLM"/>
    </source>
</evidence>
<proteinExistence type="predicted"/>
<name>A0A1C0TX98_9GAMM</name>
<dbReference type="Proteomes" id="UP000093366">
    <property type="component" value="Unassembled WGS sequence"/>
</dbReference>
<dbReference type="Gene3D" id="1.10.1200.10">
    <property type="entry name" value="ACP-like"/>
    <property type="match status" value="1"/>
</dbReference>